<dbReference type="PANTHER" id="PTHR36930:SF1">
    <property type="entry name" value="MOSC DOMAIN-CONTAINING PROTEIN"/>
    <property type="match status" value="1"/>
</dbReference>
<protein>
    <recommendedName>
        <fullName evidence="1">MOSC domain-containing protein</fullName>
    </recommendedName>
</protein>
<dbReference type="InterPro" id="IPR011037">
    <property type="entry name" value="Pyrv_Knase-like_insert_dom_sf"/>
</dbReference>
<dbReference type="InterPro" id="IPR052716">
    <property type="entry name" value="MOSC_domain"/>
</dbReference>
<dbReference type="Gene3D" id="2.40.33.20">
    <property type="entry name" value="PK beta-barrel domain-like"/>
    <property type="match status" value="1"/>
</dbReference>
<dbReference type="RefSeq" id="WP_238804748.1">
    <property type="nucleotide sequence ID" value="NZ_CAKLPY010000001.1"/>
</dbReference>
<reference evidence="2" key="1">
    <citation type="submission" date="2021-12" db="EMBL/GenBank/DDBJ databases">
        <authorList>
            <person name="Rodrigo-Torres L."/>
            <person name="Arahal R. D."/>
            <person name="Lucena T."/>
        </authorList>
    </citation>
    <scope>NUCLEOTIDE SEQUENCE</scope>
    <source>
        <strain evidence="2">CECT 8858</strain>
    </source>
</reference>
<gene>
    <name evidence="2" type="ORF">EMA8858_00843</name>
</gene>
<keyword evidence="3" id="KW-1185">Reference proteome</keyword>
<dbReference type="PROSITE" id="PS51340">
    <property type="entry name" value="MOSC"/>
    <property type="match status" value="1"/>
</dbReference>
<feature type="domain" description="MOSC" evidence="1">
    <location>
        <begin position="31"/>
        <end position="159"/>
    </location>
</feature>
<dbReference type="Pfam" id="PF03473">
    <property type="entry name" value="MOSC"/>
    <property type="match status" value="1"/>
</dbReference>
<dbReference type="EMBL" id="CAKLPY010000001">
    <property type="protein sequence ID" value="CAH0994731.1"/>
    <property type="molecule type" value="Genomic_DNA"/>
</dbReference>
<evidence type="ECO:0000313" key="2">
    <source>
        <dbReference type="EMBL" id="CAH0994731.1"/>
    </source>
</evidence>
<evidence type="ECO:0000313" key="3">
    <source>
        <dbReference type="Proteomes" id="UP000837932"/>
    </source>
</evidence>
<evidence type="ECO:0000259" key="1">
    <source>
        <dbReference type="PROSITE" id="PS51340"/>
    </source>
</evidence>
<dbReference type="InterPro" id="IPR005302">
    <property type="entry name" value="MoCF_Sase_C"/>
</dbReference>
<sequence>MELKELMQTFAHQGKVEWISYRPGPSSRGKINVTDEITLTEEDGIVGDRYNGKNRKRQVTLIQSEHIEAVSKLLQKDKIDPILLRRNIVVSGINLLALNDLEFSIGEVTLKMTGYCHPCSRMEQNLGIGGYNAMRGHGGITCMVIKGGKIQIGDSVKLA</sequence>
<dbReference type="Proteomes" id="UP000837932">
    <property type="component" value="Unassembled WGS sequence"/>
</dbReference>
<proteinExistence type="predicted"/>
<comment type="caution">
    <text evidence="2">The sequence shown here is derived from an EMBL/GenBank/DDBJ whole genome shotgun (WGS) entry which is preliminary data.</text>
</comment>
<name>A0ABN8ES43_9BACT</name>
<accession>A0ABN8ES43</accession>
<dbReference type="SUPFAM" id="SSF50800">
    <property type="entry name" value="PK beta-barrel domain-like"/>
    <property type="match status" value="1"/>
</dbReference>
<organism evidence="2 3">
    <name type="scientific">Emticicia aquatica</name>
    <dbReference type="NCBI Taxonomy" id="1681835"/>
    <lineage>
        <taxon>Bacteria</taxon>
        <taxon>Pseudomonadati</taxon>
        <taxon>Bacteroidota</taxon>
        <taxon>Cytophagia</taxon>
        <taxon>Cytophagales</taxon>
        <taxon>Leadbetterellaceae</taxon>
        <taxon>Emticicia</taxon>
    </lineage>
</organism>
<dbReference type="PANTHER" id="PTHR36930">
    <property type="entry name" value="METAL-SULFUR CLUSTER BIOSYNTHESIS PROTEINS YUAD-RELATED"/>
    <property type="match status" value="1"/>
</dbReference>